<dbReference type="Proteomes" id="UP001160148">
    <property type="component" value="Unassembled WGS sequence"/>
</dbReference>
<feature type="compositionally biased region" description="Basic and acidic residues" evidence="1">
    <location>
        <begin position="1"/>
        <end position="12"/>
    </location>
</feature>
<reference evidence="2 3" key="1">
    <citation type="submission" date="2023-01" db="EMBL/GenBank/DDBJ databases">
        <authorList>
            <person name="Whitehead M."/>
        </authorList>
    </citation>
    <scope>NUCLEOTIDE SEQUENCE [LARGE SCALE GENOMIC DNA]</scope>
</reference>
<protein>
    <submittedName>
        <fullName evidence="2">Uncharacterized protein</fullName>
    </submittedName>
</protein>
<comment type="caution">
    <text evidence="2">The sequence shown here is derived from an EMBL/GenBank/DDBJ whole genome shotgun (WGS) entry which is preliminary data.</text>
</comment>
<proteinExistence type="predicted"/>
<evidence type="ECO:0000256" key="1">
    <source>
        <dbReference type="SAM" id="MobiDB-lite"/>
    </source>
</evidence>
<evidence type="ECO:0000313" key="2">
    <source>
        <dbReference type="EMBL" id="CAI6353086.1"/>
    </source>
</evidence>
<keyword evidence="3" id="KW-1185">Reference proteome</keyword>
<name>A0AAV0WB95_9HEMI</name>
<organism evidence="2 3">
    <name type="scientific">Macrosiphum euphorbiae</name>
    <name type="common">potato aphid</name>
    <dbReference type="NCBI Taxonomy" id="13131"/>
    <lineage>
        <taxon>Eukaryota</taxon>
        <taxon>Metazoa</taxon>
        <taxon>Ecdysozoa</taxon>
        <taxon>Arthropoda</taxon>
        <taxon>Hexapoda</taxon>
        <taxon>Insecta</taxon>
        <taxon>Pterygota</taxon>
        <taxon>Neoptera</taxon>
        <taxon>Paraneoptera</taxon>
        <taxon>Hemiptera</taxon>
        <taxon>Sternorrhyncha</taxon>
        <taxon>Aphidomorpha</taxon>
        <taxon>Aphidoidea</taxon>
        <taxon>Aphididae</taxon>
        <taxon>Macrosiphini</taxon>
        <taxon>Macrosiphum</taxon>
    </lineage>
</organism>
<dbReference type="AlphaFoldDB" id="A0AAV0WB95"/>
<accession>A0AAV0WB95</accession>
<feature type="region of interest" description="Disordered" evidence="1">
    <location>
        <begin position="1"/>
        <end position="20"/>
    </location>
</feature>
<gene>
    <name evidence="2" type="ORF">MEUPH1_LOCUS9248</name>
</gene>
<dbReference type="EMBL" id="CARXXK010000002">
    <property type="protein sequence ID" value="CAI6353086.1"/>
    <property type="molecule type" value="Genomic_DNA"/>
</dbReference>
<sequence length="106" mass="12278">MNDHERDEEHNISLEINNASTMNKDFTSDITNHMELPRKKKSRLQELSSTVQQLQKLNETINTESKPNEYEIFGKHVASQLEKLSTENAIIGQEKIQSILTQLRLN</sequence>
<evidence type="ECO:0000313" key="3">
    <source>
        <dbReference type="Proteomes" id="UP001160148"/>
    </source>
</evidence>